<dbReference type="Proteomes" id="UP000886998">
    <property type="component" value="Unassembled WGS sequence"/>
</dbReference>
<gene>
    <name evidence="1" type="ORF">TNIN_52711</name>
</gene>
<organism evidence="1 2">
    <name type="scientific">Trichonephila inaurata madagascariensis</name>
    <dbReference type="NCBI Taxonomy" id="2747483"/>
    <lineage>
        <taxon>Eukaryota</taxon>
        <taxon>Metazoa</taxon>
        <taxon>Ecdysozoa</taxon>
        <taxon>Arthropoda</taxon>
        <taxon>Chelicerata</taxon>
        <taxon>Arachnida</taxon>
        <taxon>Araneae</taxon>
        <taxon>Araneomorphae</taxon>
        <taxon>Entelegynae</taxon>
        <taxon>Araneoidea</taxon>
        <taxon>Nephilidae</taxon>
        <taxon>Trichonephila</taxon>
        <taxon>Trichonephila inaurata</taxon>
    </lineage>
</organism>
<accession>A0A8X6M9H6</accession>
<dbReference type="AlphaFoldDB" id="A0A8X6M9H6"/>
<proteinExistence type="predicted"/>
<dbReference type="Gene3D" id="1.20.58.1070">
    <property type="match status" value="1"/>
</dbReference>
<evidence type="ECO:0000313" key="2">
    <source>
        <dbReference type="Proteomes" id="UP000886998"/>
    </source>
</evidence>
<protein>
    <submittedName>
        <fullName evidence="1">Uncharacterized protein</fullName>
    </submittedName>
</protein>
<name>A0A8X6M9H6_9ARAC</name>
<dbReference type="EMBL" id="BMAV01025180">
    <property type="protein sequence ID" value="GFS39162.1"/>
    <property type="molecule type" value="Genomic_DNA"/>
</dbReference>
<dbReference type="GO" id="GO:0000387">
    <property type="term" value="P:spliceosomal snRNP assembly"/>
    <property type="evidence" value="ECO:0007669"/>
    <property type="project" value="InterPro"/>
</dbReference>
<sequence length="380" mass="44719">MEANSLKLDALLSISGKRHFTPLSYTLLTFPERGWGKESFASGKLPVDYAVNPIRGIEEDEKFSPLALDVQRPTRLINLDTYPQDGSEFIHLSRLIELYTLETPFFSARQRKMYRYRVVAQLFEKRAMHFKQNRATLVKKFPLQFDLPGKKDKKEWCKVCLGSKLYNEIYDEPCNEEVEGYHPLLSIVSHLEQHMYAVNPKEDENVSPLALDVRRPTRSITLDTYPQDGSELIHLSRLSELYTLPPIFLTARQRKMYRYRVVAQLFEKRVIHFKQNRATLIKKFPLQFDLPGEKDEKEWCKVCLGSKLYNEIYDEPCNEEVEAYHPLLSIVSHLEQRMVKSLLKYLYHWFLAINMHDSIARWIFSLFMCLEDPVEKNAKI</sequence>
<dbReference type="Pfam" id="PF04938">
    <property type="entry name" value="SIP1"/>
    <property type="match status" value="1"/>
</dbReference>
<evidence type="ECO:0000313" key="1">
    <source>
        <dbReference type="EMBL" id="GFS39162.1"/>
    </source>
</evidence>
<keyword evidence="2" id="KW-1185">Reference proteome</keyword>
<dbReference type="InterPro" id="IPR035426">
    <property type="entry name" value="Gemin2/Brr1"/>
</dbReference>
<reference evidence="1" key="1">
    <citation type="submission" date="2020-08" db="EMBL/GenBank/DDBJ databases">
        <title>Multicomponent nature underlies the extraordinary mechanical properties of spider dragline silk.</title>
        <authorList>
            <person name="Kono N."/>
            <person name="Nakamura H."/>
            <person name="Mori M."/>
            <person name="Yoshida Y."/>
            <person name="Ohtoshi R."/>
            <person name="Malay A.D."/>
            <person name="Moran D.A.P."/>
            <person name="Tomita M."/>
            <person name="Numata K."/>
            <person name="Arakawa K."/>
        </authorList>
    </citation>
    <scope>NUCLEOTIDE SEQUENCE</scope>
</reference>
<comment type="caution">
    <text evidence="1">The sequence shown here is derived from an EMBL/GenBank/DDBJ whole genome shotgun (WGS) entry which is preliminary data.</text>
</comment>